<dbReference type="RefSeq" id="WP_121637939.1">
    <property type="nucleotide sequence ID" value="NZ_CP033065.1"/>
</dbReference>
<dbReference type="Proteomes" id="UP000279995">
    <property type="component" value="Chromosome I"/>
</dbReference>
<protein>
    <recommendedName>
        <fullName evidence="1">GAPS4 PD-(D/E)XK nuclease domain-containing protein</fullName>
    </recommendedName>
</protein>
<reference evidence="2 3" key="1">
    <citation type="submission" date="2018-10" db="EMBL/GenBank/DDBJ databases">
        <title>Complete Genome Sequence and Transcriptomic Profiles of a Marine Bacterium, Pseudoalteromonas agarivorans Hao 2018.</title>
        <authorList>
            <person name="Hao L."/>
        </authorList>
    </citation>
    <scope>NUCLEOTIDE SEQUENCE [LARGE SCALE GENOMIC DNA]</scope>
    <source>
        <strain evidence="2 3">Hao 2018</strain>
    </source>
</reference>
<evidence type="ECO:0000259" key="1">
    <source>
        <dbReference type="Pfam" id="PF26115"/>
    </source>
</evidence>
<evidence type="ECO:0000313" key="3">
    <source>
        <dbReference type="Proteomes" id="UP000279995"/>
    </source>
</evidence>
<dbReference type="InterPro" id="IPR058873">
    <property type="entry name" value="PDDEXK_GAPS4"/>
</dbReference>
<dbReference type="EMBL" id="CP033065">
    <property type="protein sequence ID" value="AYM87567.1"/>
    <property type="molecule type" value="Genomic_DNA"/>
</dbReference>
<accession>A0AAD0XD07</accession>
<gene>
    <name evidence="2" type="ORF">D9T18_13175</name>
</gene>
<proteinExistence type="predicted"/>
<name>A0AAD0XD07_9GAMM</name>
<evidence type="ECO:0000313" key="2">
    <source>
        <dbReference type="EMBL" id="AYM87567.1"/>
    </source>
</evidence>
<dbReference type="Pfam" id="PF26115">
    <property type="entry name" value="PDDEXK_GAPS4"/>
    <property type="match status" value="1"/>
</dbReference>
<organism evidence="2 3">
    <name type="scientific">Pseudoalteromonas agarivorans</name>
    <dbReference type="NCBI Taxonomy" id="176102"/>
    <lineage>
        <taxon>Bacteria</taxon>
        <taxon>Pseudomonadati</taxon>
        <taxon>Pseudomonadota</taxon>
        <taxon>Gammaproteobacteria</taxon>
        <taxon>Alteromonadales</taxon>
        <taxon>Pseudoalteromonadaceae</taxon>
        <taxon>Pseudoalteromonas</taxon>
    </lineage>
</organism>
<dbReference type="AlphaFoldDB" id="A0AAD0XD07"/>
<sequence>MAETINIAEAAAQISEEIFSVFKWERQELFDQNLGCQIQEHDKRTHPCDCVFYYIDPYLGKYVYLNTDLKSYAAGTINKNSVLIALKSLALATHCANISDEWKAKYVEPSDHFDHVIRGFLFVYNHDNSYTNDFHEQLDGINSASLKIAKDQQVHVFGPEQIKDCYAIACDFQILKGKNQIIDYGFWYPDMIQHKVKHGDTWEQPATIELLSSPLIIIKYKNLKDEESYVIYYKRNGDTIDEFVYLIDLLSHYQILSEALPVNLRFISSNISKNVKTNFKHGVNRYMQDWSLDEAREKQLNLIKAEIVTRQSAHYNIGDLGWRDKL</sequence>
<feature type="domain" description="GAPS4 PD-(D/E)XK nuclease" evidence="1">
    <location>
        <begin position="6"/>
        <end position="146"/>
    </location>
</feature>